<comment type="similarity">
    <text evidence="2">Belongs to the major facilitator superfamily. TCR/Tet family.</text>
</comment>
<keyword evidence="3 6" id="KW-0812">Transmembrane</keyword>
<gene>
    <name evidence="8" type="ORF">ASPCADRAFT_513514</name>
</gene>
<reference evidence="9" key="1">
    <citation type="journal article" date="2017" name="Genome Biol.">
        <title>Comparative genomics reveals high biological diversity and specific adaptations in the industrially and medically important fungal genus Aspergillus.</title>
        <authorList>
            <person name="de Vries R.P."/>
            <person name="Riley R."/>
            <person name="Wiebenga A."/>
            <person name="Aguilar-Osorio G."/>
            <person name="Amillis S."/>
            <person name="Uchima C.A."/>
            <person name="Anderluh G."/>
            <person name="Asadollahi M."/>
            <person name="Askin M."/>
            <person name="Barry K."/>
            <person name="Battaglia E."/>
            <person name="Bayram O."/>
            <person name="Benocci T."/>
            <person name="Braus-Stromeyer S.A."/>
            <person name="Caldana C."/>
            <person name="Canovas D."/>
            <person name="Cerqueira G.C."/>
            <person name="Chen F."/>
            <person name="Chen W."/>
            <person name="Choi C."/>
            <person name="Clum A."/>
            <person name="Dos Santos R.A."/>
            <person name="Damasio A.R."/>
            <person name="Diallinas G."/>
            <person name="Emri T."/>
            <person name="Fekete E."/>
            <person name="Flipphi M."/>
            <person name="Freyberg S."/>
            <person name="Gallo A."/>
            <person name="Gournas C."/>
            <person name="Habgood R."/>
            <person name="Hainaut M."/>
            <person name="Harispe M.L."/>
            <person name="Henrissat B."/>
            <person name="Hilden K.S."/>
            <person name="Hope R."/>
            <person name="Hossain A."/>
            <person name="Karabika E."/>
            <person name="Karaffa L."/>
            <person name="Karanyi Z."/>
            <person name="Krasevec N."/>
            <person name="Kuo A."/>
            <person name="Kusch H."/>
            <person name="LaButti K."/>
            <person name="Lagendijk E.L."/>
            <person name="Lapidus A."/>
            <person name="Levasseur A."/>
            <person name="Lindquist E."/>
            <person name="Lipzen A."/>
            <person name="Logrieco A.F."/>
            <person name="MacCabe A."/>
            <person name="Maekelae M.R."/>
            <person name="Malavazi I."/>
            <person name="Melin P."/>
            <person name="Meyer V."/>
            <person name="Mielnichuk N."/>
            <person name="Miskei M."/>
            <person name="Molnar A.P."/>
            <person name="Mule G."/>
            <person name="Ngan C.Y."/>
            <person name="Orejas M."/>
            <person name="Orosz E."/>
            <person name="Ouedraogo J.P."/>
            <person name="Overkamp K.M."/>
            <person name="Park H.-S."/>
            <person name="Perrone G."/>
            <person name="Piumi F."/>
            <person name="Punt P.J."/>
            <person name="Ram A.F."/>
            <person name="Ramon A."/>
            <person name="Rauscher S."/>
            <person name="Record E."/>
            <person name="Riano-Pachon D.M."/>
            <person name="Robert V."/>
            <person name="Roehrig J."/>
            <person name="Ruller R."/>
            <person name="Salamov A."/>
            <person name="Salih N.S."/>
            <person name="Samson R.A."/>
            <person name="Sandor E."/>
            <person name="Sanguinetti M."/>
            <person name="Schuetze T."/>
            <person name="Sepcic K."/>
            <person name="Shelest E."/>
            <person name="Sherlock G."/>
            <person name="Sophianopoulou V."/>
            <person name="Squina F.M."/>
            <person name="Sun H."/>
            <person name="Susca A."/>
            <person name="Todd R.B."/>
            <person name="Tsang A."/>
            <person name="Unkles S.E."/>
            <person name="van de Wiele N."/>
            <person name="van Rossen-Uffink D."/>
            <person name="Oliveira J.V."/>
            <person name="Vesth T.C."/>
            <person name="Visser J."/>
            <person name="Yu J.-H."/>
            <person name="Zhou M."/>
            <person name="Andersen M.R."/>
            <person name="Archer D.B."/>
            <person name="Baker S.E."/>
            <person name="Benoit I."/>
            <person name="Brakhage A.A."/>
            <person name="Braus G.H."/>
            <person name="Fischer R."/>
            <person name="Frisvad J.C."/>
            <person name="Goldman G.H."/>
            <person name="Houbraken J."/>
            <person name="Oakley B."/>
            <person name="Pocsi I."/>
            <person name="Scazzocchio C."/>
            <person name="Seiboth B."/>
            <person name="vanKuyk P.A."/>
            <person name="Wortman J."/>
            <person name="Dyer P.S."/>
            <person name="Grigoriev I.V."/>
        </authorList>
    </citation>
    <scope>NUCLEOTIDE SEQUENCE [LARGE SCALE GENOMIC DNA]</scope>
    <source>
        <strain evidence="9">ITEM 5010</strain>
    </source>
</reference>
<dbReference type="GO" id="GO:0022857">
    <property type="term" value="F:transmembrane transporter activity"/>
    <property type="evidence" value="ECO:0007669"/>
    <property type="project" value="InterPro"/>
</dbReference>
<feature type="transmembrane region" description="Helical" evidence="6">
    <location>
        <begin position="382"/>
        <end position="400"/>
    </location>
</feature>
<feature type="transmembrane region" description="Helical" evidence="6">
    <location>
        <begin position="24"/>
        <end position="50"/>
    </location>
</feature>
<dbReference type="InterPro" id="IPR011701">
    <property type="entry name" value="MFS"/>
</dbReference>
<feature type="transmembrane region" description="Helical" evidence="6">
    <location>
        <begin position="470"/>
        <end position="491"/>
    </location>
</feature>
<evidence type="ECO:0000256" key="3">
    <source>
        <dbReference type="ARBA" id="ARBA00022692"/>
    </source>
</evidence>
<dbReference type="PANTHER" id="PTHR23501:SF199">
    <property type="entry name" value="MFS EFFLUX TRANSPORTER INPD-RELATED"/>
    <property type="match status" value="1"/>
</dbReference>
<evidence type="ECO:0000313" key="9">
    <source>
        <dbReference type="Proteomes" id="UP000188318"/>
    </source>
</evidence>
<evidence type="ECO:0000256" key="5">
    <source>
        <dbReference type="ARBA" id="ARBA00023136"/>
    </source>
</evidence>
<evidence type="ECO:0000259" key="7">
    <source>
        <dbReference type="PROSITE" id="PS50850"/>
    </source>
</evidence>
<dbReference type="InterPro" id="IPR020846">
    <property type="entry name" value="MFS_dom"/>
</dbReference>
<dbReference type="SUPFAM" id="SSF103473">
    <property type="entry name" value="MFS general substrate transporter"/>
    <property type="match status" value="1"/>
</dbReference>
<dbReference type="FunFam" id="1.20.1250.20:FF:000196">
    <property type="entry name" value="MFS toxin efflux pump (AflT)"/>
    <property type="match status" value="1"/>
</dbReference>
<dbReference type="GO" id="GO:0005886">
    <property type="term" value="C:plasma membrane"/>
    <property type="evidence" value="ECO:0007669"/>
    <property type="project" value="TreeGrafter"/>
</dbReference>
<proteinExistence type="inferred from homology"/>
<feature type="transmembrane region" description="Helical" evidence="6">
    <location>
        <begin position="332"/>
        <end position="351"/>
    </location>
</feature>
<feature type="transmembrane region" description="Helical" evidence="6">
    <location>
        <begin position="176"/>
        <end position="200"/>
    </location>
</feature>
<dbReference type="VEuPathDB" id="FungiDB:ASPCADRAFT_513514"/>
<keyword evidence="9" id="KW-1185">Reference proteome</keyword>
<dbReference type="PANTHER" id="PTHR23501">
    <property type="entry name" value="MAJOR FACILITATOR SUPERFAMILY"/>
    <property type="match status" value="1"/>
</dbReference>
<name>A0A1R3RTP8_ASPC5</name>
<dbReference type="InterPro" id="IPR036259">
    <property type="entry name" value="MFS_trans_sf"/>
</dbReference>
<dbReference type="OMA" id="LMETIAC"/>
<feature type="transmembrane region" description="Helical" evidence="6">
    <location>
        <begin position="92"/>
        <end position="111"/>
    </location>
</feature>
<dbReference type="Gene3D" id="1.20.1720.10">
    <property type="entry name" value="Multidrug resistance protein D"/>
    <property type="match status" value="1"/>
</dbReference>
<keyword evidence="4 6" id="KW-1133">Transmembrane helix</keyword>
<evidence type="ECO:0000256" key="1">
    <source>
        <dbReference type="ARBA" id="ARBA00004141"/>
    </source>
</evidence>
<dbReference type="Pfam" id="PF07690">
    <property type="entry name" value="MFS_1"/>
    <property type="match status" value="1"/>
</dbReference>
<keyword evidence="5 6" id="KW-0472">Membrane</keyword>
<evidence type="ECO:0000256" key="2">
    <source>
        <dbReference type="ARBA" id="ARBA00007520"/>
    </source>
</evidence>
<feature type="transmembrane region" description="Helical" evidence="6">
    <location>
        <begin position="358"/>
        <end position="376"/>
    </location>
</feature>
<dbReference type="AlphaFoldDB" id="A0A1R3RTP8"/>
<feature type="transmembrane region" description="Helical" evidence="6">
    <location>
        <begin position="117"/>
        <end position="138"/>
    </location>
</feature>
<organism evidence="8 9">
    <name type="scientific">Aspergillus carbonarius (strain ITEM 5010)</name>
    <dbReference type="NCBI Taxonomy" id="602072"/>
    <lineage>
        <taxon>Eukaryota</taxon>
        <taxon>Fungi</taxon>
        <taxon>Dikarya</taxon>
        <taxon>Ascomycota</taxon>
        <taxon>Pezizomycotina</taxon>
        <taxon>Eurotiomycetes</taxon>
        <taxon>Eurotiomycetidae</taxon>
        <taxon>Eurotiales</taxon>
        <taxon>Aspergillaceae</taxon>
        <taxon>Aspergillus</taxon>
        <taxon>Aspergillus subgen. Circumdati</taxon>
    </lineage>
</organism>
<dbReference type="CDD" id="cd17502">
    <property type="entry name" value="MFS_Azr1_MDR_like"/>
    <property type="match status" value="1"/>
</dbReference>
<feature type="transmembrane region" description="Helical" evidence="6">
    <location>
        <begin position="421"/>
        <end position="442"/>
    </location>
</feature>
<evidence type="ECO:0000256" key="4">
    <source>
        <dbReference type="ARBA" id="ARBA00022989"/>
    </source>
</evidence>
<feature type="transmembrane region" description="Helical" evidence="6">
    <location>
        <begin position="254"/>
        <end position="271"/>
    </location>
</feature>
<dbReference type="Gene3D" id="1.20.1250.20">
    <property type="entry name" value="MFS general substrate transporter like domains"/>
    <property type="match status" value="1"/>
</dbReference>
<protein>
    <recommendedName>
        <fullName evidence="7">Major facilitator superfamily (MFS) profile domain-containing protein</fullName>
    </recommendedName>
</protein>
<evidence type="ECO:0000256" key="6">
    <source>
        <dbReference type="SAM" id="Phobius"/>
    </source>
</evidence>
<dbReference type="OrthoDB" id="10021397at2759"/>
<feature type="domain" description="Major facilitator superfamily (MFS) profile" evidence="7">
    <location>
        <begin position="27"/>
        <end position="496"/>
    </location>
</feature>
<dbReference type="EMBL" id="KV907496">
    <property type="protein sequence ID" value="OOF97865.1"/>
    <property type="molecule type" value="Genomic_DNA"/>
</dbReference>
<evidence type="ECO:0000313" key="8">
    <source>
        <dbReference type="EMBL" id="OOF97865.1"/>
    </source>
</evidence>
<dbReference type="PROSITE" id="PS50850">
    <property type="entry name" value="MFS"/>
    <property type="match status" value="1"/>
</dbReference>
<accession>A0A1R3RTP8</accession>
<comment type="subcellular location">
    <subcellularLocation>
        <location evidence="1">Membrane</location>
        <topology evidence="1">Multi-pass membrane protein</topology>
    </subcellularLocation>
</comment>
<feature type="transmembrane region" description="Helical" evidence="6">
    <location>
        <begin position="291"/>
        <end position="312"/>
    </location>
</feature>
<feature type="transmembrane region" description="Helical" evidence="6">
    <location>
        <begin position="221"/>
        <end position="242"/>
    </location>
</feature>
<feature type="transmembrane region" description="Helical" evidence="6">
    <location>
        <begin position="62"/>
        <end position="80"/>
    </location>
</feature>
<sequence>MRAADSTTHIGANVDHSYPKRWKLGFLTVGICFTIFLISLDFSIIAIAIPSITSEFHSLEDVGWYGSSYLLTTASSQLLIGKLYTRLDVKWVFLTTLLVFEIGSAMCGAAPNSLALILGRAIAGCGNAGLLSGALLILAHSVPLERRPLFTAMTGGTYGVAAIAGPLLGGVFTDKLSWRCCFYINLPIGTVTFLVVALFFNSPARPDSPTSLKLLASVKRFDPLGTTVFMPALVCVLLALQWEGITYEWKSGTIIALFALFGVLLLIFFFIQWCAQENATVPPRLIQIRTIWSCAIYQCTPGAGSFIFVYYVPIWFQAVQGVSAIESGKRTLPMLIGNIAGTILAGVAVSAIGQYAPFMILGIILTSIGGGLLTLFDPDITSPAWIGYQVLVGVGIGVGWQQPIVAVQTVVDMEDVPTATAILSFAQTIGGSFFISVAQSVFSSRLTRELAAKAPSLDPSLVLDGGVDGLSHTFVVGTALVALSLIGSVCVEWKSVKGKKVETGIAA</sequence>
<dbReference type="Proteomes" id="UP000188318">
    <property type="component" value="Unassembled WGS sequence"/>
</dbReference>
<dbReference type="FunFam" id="1.20.1720.10:FF:000012">
    <property type="entry name" value="MFS toxin efflux pump (AflT)"/>
    <property type="match status" value="1"/>
</dbReference>
<feature type="transmembrane region" description="Helical" evidence="6">
    <location>
        <begin position="150"/>
        <end position="170"/>
    </location>
</feature>